<gene>
    <name evidence="3" type="ORF">MQN93_21800</name>
</gene>
<dbReference type="GO" id="GO:0016787">
    <property type="term" value="F:hydrolase activity"/>
    <property type="evidence" value="ECO:0007669"/>
    <property type="project" value="UniProtKB-KW"/>
</dbReference>
<sequence length="305" mass="33401">MRKPWIAGVLTAVLLLGACGDPSSGPEAAPSPAVPGTRASTTHQPAPASPSALAVEPRVLYLGDSLAMEARNVVGQQLRMDLGARYTSAPYSGTTPCDYLEDTGRRSLVPDADKAAALVRAEHPDYVVLQFWGNAWGYTWCMDGITYDASQQRYFTRYRSDLRRLTEQIAAAGGDDRPRIVWVLQGPDPITPDRVRRVNRMYEQQAAASGDLVSDAGASVSPAGDRYAWAQYLPCSAYEHRHPDYCTQPDRDRTALHLDKDYLHFCLAPTTSTPKPCPVRSPGILRIARAITRTVAEDVRGRRSG</sequence>
<accession>A0ABS9XL60</accession>
<feature type="region of interest" description="Disordered" evidence="1">
    <location>
        <begin position="22"/>
        <end position="51"/>
    </location>
</feature>
<keyword evidence="3" id="KW-0378">Hydrolase</keyword>
<comment type="caution">
    <text evidence="3">The sequence shown here is derived from an EMBL/GenBank/DDBJ whole genome shotgun (WGS) entry which is preliminary data.</text>
</comment>
<evidence type="ECO:0000256" key="2">
    <source>
        <dbReference type="SAM" id="SignalP"/>
    </source>
</evidence>
<keyword evidence="2" id="KW-0732">Signal</keyword>
<name>A0ABS9XL60_9ACTN</name>
<keyword evidence="4" id="KW-1185">Reference proteome</keyword>
<evidence type="ECO:0000313" key="3">
    <source>
        <dbReference type="EMBL" id="MCI3242362.1"/>
    </source>
</evidence>
<dbReference type="InterPro" id="IPR036514">
    <property type="entry name" value="SGNH_hydro_sf"/>
</dbReference>
<dbReference type="RefSeq" id="WP_242710890.1">
    <property type="nucleotide sequence ID" value="NZ_JALDAX010000008.1"/>
</dbReference>
<dbReference type="EMBL" id="JALDAX010000008">
    <property type="protein sequence ID" value="MCI3242362.1"/>
    <property type="molecule type" value="Genomic_DNA"/>
</dbReference>
<feature type="signal peptide" evidence="2">
    <location>
        <begin position="1"/>
        <end position="20"/>
    </location>
</feature>
<dbReference type="Proteomes" id="UP001165270">
    <property type="component" value="Unassembled WGS sequence"/>
</dbReference>
<dbReference type="Gene3D" id="3.40.50.1110">
    <property type="entry name" value="SGNH hydrolase"/>
    <property type="match status" value="1"/>
</dbReference>
<feature type="chain" id="PRO_5046073605" evidence="2">
    <location>
        <begin position="21"/>
        <end position="305"/>
    </location>
</feature>
<organism evidence="3 4">
    <name type="scientific">Streptomyces spinosisporus</name>
    <dbReference type="NCBI Taxonomy" id="2927582"/>
    <lineage>
        <taxon>Bacteria</taxon>
        <taxon>Bacillati</taxon>
        <taxon>Actinomycetota</taxon>
        <taxon>Actinomycetes</taxon>
        <taxon>Kitasatosporales</taxon>
        <taxon>Streptomycetaceae</taxon>
        <taxon>Streptomyces</taxon>
    </lineage>
</organism>
<evidence type="ECO:0000256" key="1">
    <source>
        <dbReference type="SAM" id="MobiDB-lite"/>
    </source>
</evidence>
<proteinExistence type="predicted"/>
<reference evidence="3" key="1">
    <citation type="submission" date="2022-03" db="EMBL/GenBank/DDBJ databases">
        <title>Streptomyces 7R015 and 7R016 isolated from Barleria lupulina in Thailand.</title>
        <authorList>
            <person name="Kanchanasin P."/>
            <person name="Phongsopitanun W."/>
            <person name="Tanasupawat S."/>
        </authorList>
    </citation>
    <scope>NUCLEOTIDE SEQUENCE</scope>
    <source>
        <strain evidence="3">7R016</strain>
    </source>
</reference>
<evidence type="ECO:0000313" key="4">
    <source>
        <dbReference type="Proteomes" id="UP001165270"/>
    </source>
</evidence>
<dbReference type="SUPFAM" id="SSF52266">
    <property type="entry name" value="SGNH hydrolase"/>
    <property type="match status" value="1"/>
</dbReference>
<feature type="compositionally biased region" description="Low complexity" evidence="1">
    <location>
        <begin position="22"/>
        <end position="36"/>
    </location>
</feature>
<protein>
    <submittedName>
        <fullName evidence="3">SGNH/GDSL hydrolase family protein</fullName>
    </submittedName>
</protein>
<dbReference type="PROSITE" id="PS51257">
    <property type="entry name" value="PROKAR_LIPOPROTEIN"/>
    <property type="match status" value="1"/>
</dbReference>